<dbReference type="Pfam" id="PF08646">
    <property type="entry name" value="Rep_fac-A_C"/>
    <property type="match status" value="1"/>
</dbReference>
<feature type="domain" description="Replication factor A C-terminal" evidence="6">
    <location>
        <begin position="162"/>
        <end position="268"/>
    </location>
</feature>
<dbReference type="SUPFAM" id="SSF50249">
    <property type="entry name" value="Nucleic acid-binding proteins"/>
    <property type="match status" value="2"/>
</dbReference>
<evidence type="ECO:0000256" key="4">
    <source>
        <dbReference type="ARBA" id="ARBA00022833"/>
    </source>
</evidence>
<dbReference type="InterPro" id="IPR013955">
    <property type="entry name" value="Rep_factor-A_C"/>
</dbReference>
<keyword evidence="4" id="KW-0862">Zinc</keyword>
<evidence type="ECO:0000256" key="5">
    <source>
        <dbReference type="ARBA" id="ARBA00023125"/>
    </source>
</evidence>
<sequence>MVEDTQNSNLKISLDVIGFYNNIGELQKNVHTRMGQSDKKSIYIDNERMECLEITFWGDRIKQIPQVLTKNGPRDIITVTSTTVRLFSGKYVLQATPATKVYINLETDDAHTLKNSSNNPRAELPISRKRSSTYATEAIQVKNLEEIDTLLMSTSSVGKRYKFKAKISDIDNKYNWHYNCCESDQCRRKVELKYPEWWCDYCSISMKEPTKRYKVQFEIEDSTCKKLITAFDDEAEYLLQRPLDELLKIEKQGIKIIKQEDEEPNAKKQCVEIQFNGDSVLTVFSLSMQRRKSRYYVKWMIWVLKAVDKAGYKTPSPIRMVAIPLGFLVEWTLKLNGVEYEYIEEDLSNKIPLLIGYNPIYKKVDLGLEPIRLPYFTMWFLSTIVRSSCHPYYLYG</sequence>
<organism evidence="7 8">
    <name type="scientific">Coptis chinensis</name>
    <dbReference type="NCBI Taxonomy" id="261450"/>
    <lineage>
        <taxon>Eukaryota</taxon>
        <taxon>Viridiplantae</taxon>
        <taxon>Streptophyta</taxon>
        <taxon>Embryophyta</taxon>
        <taxon>Tracheophyta</taxon>
        <taxon>Spermatophyta</taxon>
        <taxon>Magnoliopsida</taxon>
        <taxon>Ranunculales</taxon>
        <taxon>Ranunculaceae</taxon>
        <taxon>Coptidoideae</taxon>
        <taxon>Coptis</taxon>
    </lineage>
</organism>
<dbReference type="Proteomes" id="UP000631114">
    <property type="component" value="Unassembled WGS sequence"/>
</dbReference>
<dbReference type="GO" id="GO:0008270">
    <property type="term" value="F:zinc ion binding"/>
    <property type="evidence" value="ECO:0007669"/>
    <property type="project" value="UniProtKB-KW"/>
</dbReference>
<dbReference type="CDD" id="cd04476">
    <property type="entry name" value="RPA1_DBD_C"/>
    <property type="match status" value="1"/>
</dbReference>
<proteinExistence type="inferred from homology"/>
<evidence type="ECO:0000313" key="8">
    <source>
        <dbReference type="Proteomes" id="UP000631114"/>
    </source>
</evidence>
<keyword evidence="5" id="KW-0238">DNA-binding</keyword>
<dbReference type="InterPro" id="IPR047192">
    <property type="entry name" value="Euk_RPA1_DBD_C"/>
</dbReference>
<keyword evidence="2" id="KW-0479">Metal-binding</keyword>
<comment type="caution">
    <text evidence="7">The sequence shown here is derived from an EMBL/GenBank/DDBJ whole genome shotgun (WGS) entry which is preliminary data.</text>
</comment>
<evidence type="ECO:0000256" key="1">
    <source>
        <dbReference type="ARBA" id="ARBA00005690"/>
    </source>
</evidence>
<name>A0A835HZG1_9MAGN</name>
<protein>
    <recommendedName>
        <fullName evidence="6">Replication factor A C-terminal domain-containing protein</fullName>
    </recommendedName>
</protein>
<evidence type="ECO:0000313" key="7">
    <source>
        <dbReference type="EMBL" id="KAF9607203.1"/>
    </source>
</evidence>
<dbReference type="EMBL" id="JADFTS010000005">
    <property type="protein sequence ID" value="KAF9607203.1"/>
    <property type="molecule type" value="Genomic_DNA"/>
</dbReference>
<dbReference type="GO" id="GO:0003677">
    <property type="term" value="F:DNA binding"/>
    <property type="evidence" value="ECO:0007669"/>
    <property type="project" value="UniProtKB-KW"/>
</dbReference>
<dbReference type="AlphaFoldDB" id="A0A835HZG1"/>
<gene>
    <name evidence="7" type="ORF">IFM89_033410</name>
</gene>
<reference evidence="7 8" key="1">
    <citation type="submission" date="2020-10" db="EMBL/GenBank/DDBJ databases">
        <title>The Coptis chinensis genome and diversification of protoberbering-type alkaloids.</title>
        <authorList>
            <person name="Wang B."/>
            <person name="Shu S."/>
            <person name="Song C."/>
            <person name="Liu Y."/>
        </authorList>
    </citation>
    <scope>NUCLEOTIDE SEQUENCE [LARGE SCALE GENOMIC DNA]</scope>
    <source>
        <strain evidence="7">HL-2020</strain>
        <tissue evidence="7">Leaf</tissue>
    </source>
</reference>
<evidence type="ECO:0000256" key="3">
    <source>
        <dbReference type="ARBA" id="ARBA00022771"/>
    </source>
</evidence>
<accession>A0A835HZG1</accession>
<evidence type="ECO:0000256" key="2">
    <source>
        <dbReference type="ARBA" id="ARBA00022723"/>
    </source>
</evidence>
<evidence type="ECO:0000259" key="6">
    <source>
        <dbReference type="Pfam" id="PF08646"/>
    </source>
</evidence>
<dbReference type="Gene3D" id="3.40.30.10">
    <property type="entry name" value="Glutaredoxin"/>
    <property type="match status" value="1"/>
</dbReference>
<keyword evidence="8" id="KW-1185">Reference proteome</keyword>
<dbReference type="PANTHER" id="PTHR47165">
    <property type="entry name" value="OS03G0429900 PROTEIN"/>
    <property type="match status" value="1"/>
</dbReference>
<keyword evidence="3" id="KW-0863">Zinc-finger</keyword>
<dbReference type="PANTHER" id="PTHR47165:SF4">
    <property type="entry name" value="OS03G0429900 PROTEIN"/>
    <property type="match status" value="1"/>
</dbReference>
<dbReference type="InterPro" id="IPR012340">
    <property type="entry name" value="NA-bd_OB-fold"/>
</dbReference>
<comment type="similarity">
    <text evidence="1">Belongs to the replication factor A protein 1 family.</text>
</comment>
<dbReference type="OrthoDB" id="1045246at2759"/>
<dbReference type="Gene3D" id="2.40.50.140">
    <property type="entry name" value="Nucleic acid-binding proteins"/>
    <property type="match status" value="2"/>
</dbReference>